<accession>A0A3N4II65</accession>
<feature type="chain" id="PRO_5018004299" evidence="2">
    <location>
        <begin position="22"/>
        <end position="231"/>
    </location>
</feature>
<feature type="signal peptide" evidence="2">
    <location>
        <begin position="1"/>
        <end position="21"/>
    </location>
</feature>
<name>A0A3N4II65_ASCIM</name>
<protein>
    <submittedName>
        <fullName evidence="3">Uncharacterized protein</fullName>
    </submittedName>
</protein>
<gene>
    <name evidence="3" type="ORF">BJ508DRAFT_322426</name>
</gene>
<proteinExistence type="predicted"/>
<feature type="region of interest" description="Disordered" evidence="1">
    <location>
        <begin position="124"/>
        <end position="154"/>
    </location>
</feature>
<dbReference type="AlphaFoldDB" id="A0A3N4II65"/>
<evidence type="ECO:0000256" key="2">
    <source>
        <dbReference type="SAM" id="SignalP"/>
    </source>
</evidence>
<organism evidence="3 4">
    <name type="scientific">Ascobolus immersus RN42</name>
    <dbReference type="NCBI Taxonomy" id="1160509"/>
    <lineage>
        <taxon>Eukaryota</taxon>
        <taxon>Fungi</taxon>
        <taxon>Dikarya</taxon>
        <taxon>Ascomycota</taxon>
        <taxon>Pezizomycotina</taxon>
        <taxon>Pezizomycetes</taxon>
        <taxon>Pezizales</taxon>
        <taxon>Ascobolaceae</taxon>
        <taxon>Ascobolus</taxon>
    </lineage>
</organism>
<evidence type="ECO:0000313" key="3">
    <source>
        <dbReference type="EMBL" id="RPA85832.1"/>
    </source>
</evidence>
<keyword evidence="2" id="KW-0732">Signal</keyword>
<evidence type="ECO:0000313" key="4">
    <source>
        <dbReference type="Proteomes" id="UP000275078"/>
    </source>
</evidence>
<dbReference type="Proteomes" id="UP000275078">
    <property type="component" value="Unassembled WGS sequence"/>
</dbReference>
<keyword evidence="4" id="KW-1185">Reference proteome</keyword>
<feature type="compositionally biased region" description="Acidic residues" evidence="1">
    <location>
        <begin position="93"/>
        <end position="102"/>
    </location>
</feature>
<evidence type="ECO:0000256" key="1">
    <source>
        <dbReference type="SAM" id="MobiDB-lite"/>
    </source>
</evidence>
<feature type="region of interest" description="Disordered" evidence="1">
    <location>
        <begin position="166"/>
        <end position="231"/>
    </location>
</feature>
<dbReference type="EMBL" id="ML119652">
    <property type="protein sequence ID" value="RPA85832.1"/>
    <property type="molecule type" value="Genomic_DNA"/>
</dbReference>
<feature type="region of interest" description="Disordered" evidence="1">
    <location>
        <begin position="82"/>
        <end position="104"/>
    </location>
</feature>
<reference evidence="3 4" key="1">
    <citation type="journal article" date="2018" name="Nat. Ecol. Evol.">
        <title>Pezizomycetes genomes reveal the molecular basis of ectomycorrhizal truffle lifestyle.</title>
        <authorList>
            <person name="Murat C."/>
            <person name="Payen T."/>
            <person name="Noel B."/>
            <person name="Kuo A."/>
            <person name="Morin E."/>
            <person name="Chen J."/>
            <person name="Kohler A."/>
            <person name="Krizsan K."/>
            <person name="Balestrini R."/>
            <person name="Da Silva C."/>
            <person name="Montanini B."/>
            <person name="Hainaut M."/>
            <person name="Levati E."/>
            <person name="Barry K.W."/>
            <person name="Belfiori B."/>
            <person name="Cichocki N."/>
            <person name="Clum A."/>
            <person name="Dockter R.B."/>
            <person name="Fauchery L."/>
            <person name="Guy J."/>
            <person name="Iotti M."/>
            <person name="Le Tacon F."/>
            <person name="Lindquist E.A."/>
            <person name="Lipzen A."/>
            <person name="Malagnac F."/>
            <person name="Mello A."/>
            <person name="Molinier V."/>
            <person name="Miyauchi S."/>
            <person name="Poulain J."/>
            <person name="Riccioni C."/>
            <person name="Rubini A."/>
            <person name="Sitrit Y."/>
            <person name="Splivallo R."/>
            <person name="Traeger S."/>
            <person name="Wang M."/>
            <person name="Zifcakova L."/>
            <person name="Wipf D."/>
            <person name="Zambonelli A."/>
            <person name="Paolocci F."/>
            <person name="Nowrousian M."/>
            <person name="Ottonello S."/>
            <person name="Baldrian P."/>
            <person name="Spatafora J.W."/>
            <person name="Henrissat B."/>
            <person name="Nagy L.G."/>
            <person name="Aury J.M."/>
            <person name="Wincker P."/>
            <person name="Grigoriev I.V."/>
            <person name="Bonfante P."/>
            <person name="Martin F.M."/>
        </authorList>
    </citation>
    <scope>NUCLEOTIDE SEQUENCE [LARGE SCALE GENOMIC DNA]</scope>
    <source>
        <strain evidence="3 4">RN42</strain>
    </source>
</reference>
<sequence>MHVANTVIIGYLAILSTLSVALPTSGDSRAISSGIRGLRVQKPLLRALSVQQENQTAWPIQKPIQKRGLGAGNFFENMYRNSLTRKPKKPEESQNEDEDDLEGKEKAQLAMFRGYLFHLTKPSVMSASHDSDPPLGGPDVGTPHIGPFQGGAGAGSKQQVVFQLLPPISTGPPSDDLLTEVLSAGSTTALESGPPAPDTESVTSPESGPKAASGARVSDNKFAASHENSGS</sequence>